<dbReference type="InterPro" id="IPR051034">
    <property type="entry name" value="Mito_Enoyl-ACP_Reductase"/>
</dbReference>
<feature type="non-terminal residue" evidence="16">
    <location>
        <position position="1"/>
    </location>
</feature>
<dbReference type="FunFam" id="3.90.180.10:FF:000010">
    <property type="entry name" value="Enoyl-[acyl-carrier-protein] reductase, mitochondrial"/>
    <property type="match status" value="1"/>
</dbReference>
<evidence type="ECO:0000256" key="11">
    <source>
        <dbReference type="ARBA" id="ARBA00023160"/>
    </source>
</evidence>
<name>A0A226MFH3_CALSU</name>
<keyword evidence="6" id="KW-0809">Transit peptide</keyword>
<evidence type="ECO:0000256" key="13">
    <source>
        <dbReference type="ARBA" id="ARBA00041058"/>
    </source>
</evidence>
<evidence type="ECO:0000256" key="6">
    <source>
        <dbReference type="ARBA" id="ARBA00022946"/>
    </source>
</evidence>
<dbReference type="GO" id="GO:0006633">
    <property type="term" value="P:fatty acid biosynthetic process"/>
    <property type="evidence" value="ECO:0007669"/>
    <property type="project" value="UniProtKB-KW"/>
</dbReference>
<keyword evidence="17" id="KW-1185">Reference proteome</keyword>
<evidence type="ECO:0000256" key="10">
    <source>
        <dbReference type="ARBA" id="ARBA00023128"/>
    </source>
</evidence>
<evidence type="ECO:0000256" key="8">
    <source>
        <dbReference type="ARBA" id="ARBA00023002"/>
    </source>
</evidence>
<feature type="domain" description="Enoyl reductase (ER)" evidence="15">
    <location>
        <begin position="11"/>
        <end position="279"/>
    </location>
</feature>
<comment type="similarity">
    <text evidence="2">Belongs to the zinc-containing alcohol dehydrogenase family. Quinone oxidoreductase subfamily.</text>
</comment>
<evidence type="ECO:0000256" key="7">
    <source>
        <dbReference type="ARBA" id="ARBA00022990"/>
    </source>
</evidence>
<dbReference type="GO" id="GO:0141148">
    <property type="term" value="F:enoyl-[acyl-carrier-protein] reductase (NADPH) activity"/>
    <property type="evidence" value="ECO:0007669"/>
    <property type="project" value="UniProtKB-EC"/>
</dbReference>
<evidence type="ECO:0000313" key="16">
    <source>
        <dbReference type="EMBL" id="OXB54033.1"/>
    </source>
</evidence>
<dbReference type="GO" id="GO:0005739">
    <property type="term" value="C:mitochondrion"/>
    <property type="evidence" value="ECO:0007669"/>
    <property type="project" value="UniProtKB-SubCell"/>
</dbReference>
<evidence type="ECO:0000256" key="9">
    <source>
        <dbReference type="ARBA" id="ARBA00023098"/>
    </source>
</evidence>
<keyword evidence="3" id="KW-0444">Lipid biosynthesis</keyword>
<comment type="caution">
    <text evidence="16">The sequence shown here is derived from an EMBL/GenBank/DDBJ whole genome shotgun (WGS) entry which is preliminary data.</text>
</comment>
<dbReference type="Proteomes" id="UP000198323">
    <property type="component" value="Unassembled WGS sequence"/>
</dbReference>
<keyword evidence="4" id="KW-0276">Fatty acid metabolism</keyword>
<dbReference type="EMBL" id="MCFN01001001">
    <property type="protein sequence ID" value="OXB54033.1"/>
    <property type="molecule type" value="Genomic_DNA"/>
</dbReference>
<dbReference type="STRING" id="9009.A0A226MFH3"/>
<evidence type="ECO:0000259" key="15">
    <source>
        <dbReference type="SMART" id="SM00829"/>
    </source>
</evidence>
<evidence type="ECO:0000313" key="17">
    <source>
        <dbReference type="Proteomes" id="UP000198323"/>
    </source>
</evidence>
<dbReference type="InterPro" id="IPR020843">
    <property type="entry name" value="ER"/>
</dbReference>
<evidence type="ECO:0000256" key="4">
    <source>
        <dbReference type="ARBA" id="ARBA00022832"/>
    </source>
</evidence>
<dbReference type="PANTHER" id="PTHR43981:SF9">
    <property type="entry name" value="ENOYL-[ACYL-CARRIER-PROTEIN] REDUCTASE, MITOCHONDRIAL"/>
    <property type="match status" value="1"/>
</dbReference>
<dbReference type="InterPro" id="IPR013154">
    <property type="entry name" value="ADH-like_N"/>
</dbReference>
<dbReference type="Gene3D" id="3.40.50.720">
    <property type="entry name" value="NAD(P)-binding Rossmann-like Domain"/>
    <property type="match status" value="2"/>
</dbReference>
<gene>
    <name evidence="16" type="ORF">ASZ78_010315</name>
</gene>
<organism evidence="16 17">
    <name type="scientific">Callipepla squamata</name>
    <name type="common">Scaled quail</name>
    <dbReference type="NCBI Taxonomy" id="9009"/>
    <lineage>
        <taxon>Eukaryota</taxon>
        <taxon>Metazoa</taxon>
        <taxon>Chordata</taxon>
        <taxon>Craniata</taxon>
        <taxon>Vertebrata</taxon>
        <taxon>Euteleostomi</taxon>
        <taxon>Archelosauria</taxon>
        <taxon>Archosauria</taxon>
        <taxon>Dinosauria</taxon>
        <taxon>Saurischia</taxon>
        <taxon>Theropoda</taxon>
        <taxon>Coelurosauria</taxon>
        <taxon>Aves</taxon>
        <taxon>Neognathae</taxon>
        <taxon>Galloanserae</taxon>
        <taxon>Galliformes</taxon>
        <taxon>Odontophoridae</taxon>
        <taxon>Callipepla</taxon>
    </lineage>
</organism>
<keyword evidence="11" id="KW-0275">Fatty acid biosynthesis</keyword>
<keyword evidence="10" id="KW-0496">Mitochondrion</keyword>
<dbReference type="SUPFAM" id="SSF51735">
    <property type="entry name" value="NAD(P)-binding Rossmann-fold domains"/>
    <property type="match status" value="1"/>
</dbReference>
<dbReference type="EC" id="1.3.1.104" evidence="12"/>
<comment type="subcellular location">
    <subcellularLocation>
        <location evidence="1">Mitochondrion</location>
    </subcellularLocation>
</comment>
<evidence type="ECO:0000256" key="12">
    <source>
        <dbReference type="ARBA" id="ARBA00038963"/>
    </source>
</evidence>
<evidence type="ECO:0000256" key="3">
    <source>
        <dbReference type="ARBA" id="ARBA00022516"/>
    </source>
</evidence>
<keyword evidence="9" id="KW-0443">Lipid metabolism</keyword>
<dbReference type="InterPro" id="IPR011032">
    <property type="entry name" value="GroES-like_sf"/>
</dbReference>
<sequence length="281" mass="30373">NEFLLNYCVPTRLKELELPALGHSDVLIKMLAAPINPADINMIQGTYALLAPLPAVAGNEGVGRVLEVGPGVVALSPGDCIIPADAGLGTWRTHVVLPEDSLLRVPSDVPLLCAATLSVNPCTALRMLSDFESLAPGDCVIQNAANSGVGQAVIQIAKAMGIKTINVVRSRPDLPQLVERLLALGADHVVTEDALRKPEMKEIFKSAFIFKDVRLRGFWMTQWKKDHDKQSMASMVDTLCQMVRRGQLSAPACTEVPLEDFRKALAASMQPFTSSKQILLL</sequence>
<dbReference type="SUPFAM" id="SSF50129">
    <property type="entry name" value="GroES-like"/>
    <property type="match status" value="1"/>
</dbReference>
<dbReference type="CDD" id="cd08290">
    <property type="entry name" value="ETR"/>
    <property type="match status" value="1"/>
</dbReference>
<proteinExistence type="inferred from homology"/>
<dbReference type="AlphaFoldDB" id="A0A226MFH3"/>
<evidence type="ECO:0000256" key="14">
    <source>
        <dbReference type="ARBA" id="ARBA00042123"/>
    </source>
</evidence>
<keyword evidence="5" id="KW-0521">NADP</keyword>
<evidence type="ECO:0000256" key="1">
    <source>
        <dbReference type="ARBA" id="ARBA00004173"/>
    </source>
</evidence>
<evidence type="ECO:0000256" key="2">
    <source>
        <dbReference type="ARBA" id="ARBA00010371"/>
    </source>
</evidence>
<reference evidence="16 17" key="1">
    <citation type="submission" date="2016-07" db="EMBL/GenBank/DDBJ databases">
        <title>Disparate Historic Effective Population Sizes Predicted by Modern Levels of Genome Diversity for the Scaled Quail (Callipepla squamata) and the Northern Bobwhite (Colinus virginianus): Inferences from First and Second Generation Draft Genome Assemblies for Sympatric New World Quail.</title>
        <authorList>
            <person name="Oldeschulte D.L."/>
            <person name="Halley Y.A."/>
            <person name="Bhattarai E.K."/>
            <person name="Brashear W.A."/>
            <person name="Hill J."/>
            <person name="Metz R.P."/>
            <person name="Johnson C.D."/>
            <person name="Rollins D."/>
            <person name="Peterson M.J."/>
            <person name="Bickhart D.M."/>
            <person name="Decker J.E."/>
            <person name="Seabury C.M."/>
        </authorList>
    </citation>
    <scope>NUCLEOTIDE SEQUENCE [LARGE SCALE GENOMIC DNA]</scope>
    <source>
        <strain evidence="16 17">Texas</strain>
        <tissue evidence="16">Leg muscle</tissue>
    </source>
</reference>
<protein>
    <recommendedName>
        <fullName evidence="13">Enoyl-[acyl-carrier-protein] reductase, mitochondrial</fullName>
        <ecNumber evidence="12">1.3.1.104</ecNumber>
    </recommendedName>
    <alternativeName>
        <fullName evidence="14">2-enoyl thioester reductase</fullName>
    </alternativeName>
</protein>
<keyword evidence="8" id="KW-0560">Oxidoreductase</keyword>
<dbReference type="SMART" id="SM00829">
    <property type="entry name" value="PKS_ER"/>
    <property type="match status" value="1"/>
</dbReference>
<dbReference type="Pfam" id="PF08240">
    <property type="entry name" value="ADH_N"/>
    <property type="match status" value="1"/>
</dbReference>
<dbReference type="PANTHER" id="PTHR43981">
    <property type="entry name" value="ENOYL-[ACYL-CARRIER-PROTEIN] REDUCTASE, MITOCHONDRIAL"/>
    <property type="match status" value="1"/>
</dbReference>
<dbReference type="OrthoDB" id="7482721at2759"/>
<dbReference type="InterPro" id="IPR036291">
    <property type="entry name" value="NAD(P)-bd_dom_sf"/>
</dbReference>
<evidence type="ECO:0000256" key="5">
    <source>
        <dbReference type="ARBA" id="ARBA00022857"/>
    </source>
</evidence>
<accession>A0A226MFH3</accession>
<dbReference type="Gene3D" id="3.90.180.10">
    <property type="entry name" value="Medium-chain alcohol dehydrogenases, catalytic domain"/>
    <property type="match status" value="1"/>
</dbReference>
<keyword evidence="7" id="KW-0007">Acetylation</keyword>